<evidence type="ECO:0000256" key="4">
    <source>
        <dbReference type="ARBA" id="ARBA00022989"/>
    </source>
</evidence>
<feature type="transmembrane region" description="Helical" evidence="7">
    <location>
        <begin position="115"/>
        <end position="138"/>
    </location>
</feature>
<name>A0A2S6ITY5_9ACTN</name>
<evidence type="ECO:0000256" key="7">
    <source>
        <dbReference type="SAM" id="Phobius"/>
    </source>
</evidence>
<dbReference type="PANTHER" id="PTHR39087">
    <property type="entry name" value="UPF0104 MEMBRANE PROTEIN MJ1595"/>
    <property type="match status" value="1"/>
</dbReference>
<evidence type="ECO:0000256" key="3">
    <source>
        <dbReference type="ARBA" id="ARBA00022692"/>
    </source>
</evidence>
<keyword evidence="4 7" id="KW-1133">Transmembrane helix</keyword>
<evidence type="ECO:0000256" key="5">
    <source>
        <dbReference type="ARBA" id="ARBA00023136"/>
    </source>
</evidence>
<gene>
    <name evidence="8" type="ORF">CLV92_103174</name>
</gene>
<proteinExistence type="predicted"/>
<keyword evidence="9" id="KW-1185">Reference proteome</keyword>
<keyword evidence="2" id="KW-1003">Cell membrane</keyword>
<evidence type="ECO:0000313" key="8">
    <source>
        <dbReference type="EMBL" id="PPK97640.1"/>
    </source>
</evidence>
<dbReference type="Pfam" id="PF03706">
    <property type="entry name" value="LPG_synthase_TM"/>
    <property type="match status" value="1"/>
</dbReference>
<dbReference type="InterPro" id="IPR022791">
    <property type="entry name" value="L-PG_synthase/AglD"/>
</dbReference>
<dbReference type="EMBL" id="PTJD01000003">
    <property type="protein sequence ID" value="PPK97640.1"/>
    <property type="molecule type" value="Genomic_DNA"/>
</dbReference>
<dbReference type="PANTHER" id="PTHR39087:SF2">
    <property type="entry name" value="UPF0104 MEMBRANE PROTEIN MJ1595"/>
    <property type="match status" value="1"/>
</dbReference>
<feature type="transmembrane region" description="Helical" evidence="7">
    <location>
        <begin position="158"/>
        <end position="182"/>
    </location>
</feature>
<feature type="transmembrane region" description="Helical" evidence="7">
    <location>
        <begin position="43"/>
        <end position="62"/>
    </location>
</feature>
<feature type="transmembrane region" description="Helical" evidence="7">
    <location>
        <begin position="194"/>
        <end position="213"/>
    </location>
</feature>
<evidence type="ECO:0000256" key="1">
    <source>
        <dbReference type="ARBA" id="ARBA00004651"/>
    </source>
</evidence>
<reference evidence="8 9" key="1">
    <citation type="submission" date="2018-02" db="EMBL/GenBank/DDBJ databases">
        <title>Genomic Encyclopedia of Archaeal and Bacterial Type Strains, Phase II (KMG-II): from individual species to whole genera.</title>
        <authorList>
            <person name="Goeker M."/>
        </authorList>
    </citation>
    <scope>NUCLEOTIDE SEQUENCE [LARGE SCALE GENOMIC DNA]</scope>
    <source>
        <strain evidence="8 9">DSM 22857</strain>
    </source>
</reference>
<dbReference type="RefSeq" id="WP_158257140.1">
    <property type="nucleotide sequence ID" value="NZ_PTJD01000003.1"/>
</dbReference>
<evidence type="ECO:0000313" key="9">
    <source>
        <dbReference type="Proteomes" id="UP000239485"/>
    </source>
</evidence>
<dbReference type="OrthoDB" id="5182677at2"/>
<feature type="transmembrane region" description="Helical" evidence="7">
    <location>
        <begin position="82"/>
        <end position="103"/>
    </location>
</feature>
<organism evidence="8 9">
    <name type="scientific">Kineococcus xinjiangensis</name>
    <dbReference type="NCBI Taxonomy" id="512762"/>
    <lineage>
        <taxon>Bacteria</taxon>
        <taxon>Bacillati</taxon>
        <taxon>Actinomycetota</taxon>
        <taxon>Actinomycetes</taxon>
        <taxon>Kineosporiales</taxon>
        <taxon>Kineosporiaceae</taxon>
        <taxon>Kineococcus</taxon>
    </lineage>
</organism>
<keyword evidence="5 7" id="KW-0472">Membrane</keyword>
<feature type="transmembrane region" description="Helical" evidence="7">
    <location>
        <begin position="326"/>
        <end position="346"/>
    </location>
</feature>
<evidence type="ECO:0000256" key="2">
    <source>
        <dbReference type="ARBA" id="ARBA00022475"/>
    </source>
</evidence>
<keyword evidence="3 7" id="KW-0812">Transmembrane</keyword>
<feature type="region of interest" description="Disordered" evidence="6">
    <location>
        <begin position="1"/>
        <end position="36"/>
    </location>
</feature>
<dbReference type="AlphaFoldDB" id="A0A2S6ITY5"/>
<dbReference type="GO" id="GO:0005886">
    <property type="term" value="C:plasma membrane"/>
    <property type="evidence" value="ECO:0007669"/>
    <property type="project" value="UniProtKB-SubCell"/>
</dbReference>
<feature type="transmembrane region" description="Helical" evidence="7">
    <location>
        <begin position="352"/>
        <end position="371"/>
    </location>
</feature>
<dbReference type="Proteomes" id="UP000239485">
    <property type="component" value="Unassembled WGS sequence"/>
</dbReference>
<feature type="transmembrane region" description="Helical" evidence="7">
    <location>
        <begin position="278"/>
        <end position="305"/>
    </location>
</feature>
<evidence type="ECO:0000256" key="6">
    <source>
        <dbReference type="SAM" id="MobiDB-lite"/>
    </source>
</evidence>
<accession>A0A2S6ITY5</accession>
<protein>
    <submittedName>
        <fullName evidence="8">Uncharacterized membrane protein YbhN (UPF0104 family)</fullName>
    </submittedName>
</protein>
<sequence>MIDDPAGPLAVQDPPSALRWDPELDGPAARPTPDAGRSRGLRGLLLSAAALTVAVVLVALVPRATGTSWAAVAGVVSGVHPLVVPGLVLLWAAGLWCYSRVLTASLPGLTRRRALLLNLSGSAVANVLPLGGAAGVALNAAMTTSWGHSRRATASFTVVSNVVDVVSKVLVAGAVLAVALLGMRATGDAPLPGLRALLVTCGVATLLVSVLVASHRASVALGRALQATAGASLRLWSRLRRIPAPRPTAVDLPAFRRETLGTLRHGWRDFTAGSLGYLLLQALLLAACLAAVGVGAAWAVVLTAFAVDRLATMLPITPSGTGFAEAGSAAVLVAGGVPASAAVAGIVLYRVLVVLLEIPVGGLALAGWLLARRSRVRAAKGA</sequence>
<comment type="subcellular location">
    <subcellularLocation>
        <location evidence="1">Cell membrane</location>
        <topology evidence="1">Multi-pass membrane protein</topology>
    </subcellularLocation>
</comment>
<comment type="caution">
    <text evidence="8">The sequence shown here is derived from an EMBL/GenBank/DDBJ whole genome shotgun (WGS) entry which is preliminary data.</text>
</comment>